<proteinExistence type="predicted"/>
<reference evidence="2 3" key="1">
    <citation type="journal article" date="2001" name="Int. J. Syst. Evol. Microbiol.">
        <title>Agreia bicolorata gen. nov., sp. nov., to accommodate actinobacteria isolated from narrow reed grass infected by the nematode Heteroanguina graminophila.</title>
        <authorList>
            <person name="Evtushenko L.I."/>
            <person name="Dorofeeva L.V."/>
            <person name="Dobrovolskaya T.G."/>
            <person name="Streshinskaya G.M."/>
            <person name="Subbotin S.A."/>
            <person name="Tiedje J.M."/>
        </authorList>
    </citation>
    <scope>NUCLEOTIDE SEQUENCE [LARGE SCALE GENOMIC DNA]</scope>
    <source>
        <strain evidence="2 3">VKM Ac-1804</strain>
    </source>
</reference>
<name>A0ABR5CDE2_9MICO</name>
<dbReference type="Pfam" id="PF07969">
    <property type="entry name" value="Amidohydro_3"/>
    <property type="match status" value="1"/>
</dbReference>
<dbReference type="InterPro" id="IPR013108">
    <property type="entry name" value="Amidohydro_3"/>
</dbReference>
<dbReference type="Proteomes" id="UP000032503">
    <property type="component" value="Unassembled WGS sequence"/>
</dbReference>
<keyword evidence="3" id="KW-1185">Reference proteome</keyword>
<dbReference type="SUPFAM" id="SSF51338">
    <property type="entry name" value="Composite domain of metallo-dependent hydrolases"/>
    <property type="match status" value="1"/>
</dbReference>
<comment type="caution">
    <text evidence="2">The sequence shown here is derived from an EMBL/GenBank/DDBJ whole genome shotgun (WGS) entry which is preliminary data.</text>
</comment>
<sequence length="559" mass="61403">MTDGSTRKRGGADLIVVNALITTLADDATTAPEVEAIVVRGDRIVFAGTSEEAEAFRGPDTRWIDADGARVVPGLIDSHIHMVRSGHSWNGEIRWGTQSSLKDALASVSSRAQELPPGTWIQILGGWHPDQFVEGRGPSAAELDEAAPDHPVFVQCLYDWGLLNSVGAQHVGLTPDAIADLDPAGFEYDEQGNLTGRLWGMPMLKWAFQRIPKLSIEEQVAGTARVSRELARAGLTGVIDGGGVTMGPDAYEAVYETWRRGELSVRTRLMLHSSGPGAEFDEIGNFLRYVRIDAGDGMLRVNGGGEIVLYRSHDGMTESADVGEDAAEELYRIFRMFAQKRWTVHMHAIQADTADAVLTAWERVSEEFPVRDLRWAIVHGDNMDTAAVERLGRLGAGLLTQALYWFQADTAVEHWSDPASETSPFLAAMKRDIRVGLGSDGLRANTFDPFSIMSWFVTGVSINGSRTLSPAHRLTREEALRAYTVDAAWFSFEEEQRGRLQPGTLADFVVLSDDYFTVAEDDIRKIRSVLTVLGGRATHSDLDGIRVDPQPREVTVDRV</sequence>
<dbReference type="Gene3D" id="3.20.20.140">
    <property type="entry name" value="Metal-dependent hydrolases"/>
    <property type="match status" value="1"/>
</dbReference>
<dbReference type="InterPro" id="IPR011059">
    <property type="entry name" value="Metal-dep_hydrolase_composite"/>
</dbReference>
<evidence type="ECO:0000313" key="3">
    <source>
        <dbReference type="Proteomes" id="UP000032503"/>
    </source>
</evidence>
<gene>
    <name evidence="2" type="ORF">TZ00_14035</name>
</gene>
<protein>
    <recommendedName>
        <fullName evidence="1">Amidohydrolase 3 domain-containing protein</fullName>
    </recommendedName>
</protein>
<feature type="domain" description="Amidohydrolase 3" evidence="1">
    <location>
        <begin position="64"/>
        <end position="537"/>
    </location>
</feature>
<dbReference type="Gene3D" id="2.30.40.10">
    <property type="entry name" value="Urease, subunit C, domain 1"/>
    <property type="match status" value="1"/>
</dbReference>
<evidence type="ECO:0000259" key="1">
    <source>
        <dbReference type="Pfam" id="PF07969"/>
    </source>
</evidence>
<organism evidence="2 3">
    <name type="scientific">Agreia bicolorata</name>
    <dbReference type="NCBI Taxonomy" id="110935"/>
    <lineage>
        <taxon>Bacteria</taxon>
        <taxon>Bacillati</taxon>
        <taxon>Actinomycetota</taxon>
        <taxon>Actinomycetes</taxon>
        <taxon>Micrococcales</taxon>
        <taxon>Microbacteriaceae</taxon>
        <taxon>Agreia</taxon>
    </lineage>
</organism>
<dbReference type="PANTHER" id="PTHR22642">
    <property type="entry name" value="IMIDAZOLONEPROPIONASE"/>
    <property type="match status" value="1"/>
</dbReference>
<accession>A0ABR5CDE2</accession>
<dbReference type="EMBL" id="JYFC01000006">
    <property type="protein sequence ID" value="KJC63640.1"/>
    <property type="molecule type" value="Genomic_DNA"/>
</dbReference>
<dbReference type="Gene3D" id="3.10.310.70">
    <property type="match status" value="1"/>
</dbReference>
<evidence type="ECO:0000313" key="2">
    <source>
        <dbReference type="EMBL" id="KJC63640.1"/>
    </source>
</evidence>
<dbReference type="RefSeq" id="WP_161793778.1">
    <property type="nucleotide sequence ID" value="NZ_JYFC01000006.1"/>
</dbReference>
<dbReference type="InterPro" id="IPR032466">
    <property type="entry name" value="Metal_Hydrolase"/>
</dbReference>
<dbReference type="PANTHER" id="PTHR22642:SF21">
    <property type="entry name" value="PERIPLASMIC PROTEIN"/>
    <property type="match status" value="1"/>
</dbReference>
<dbReference type="SUPFAM" id="SSF51556">
    <property type="entry name" value="Metallo-dependent hydrolases"/>
    <property type="match status" value="1"/>
</dbReference>